<feature type="signal peptide" evidence="6">
    <location>
        <begin position="1"/>
        <end position="21"/>
    </location>
</feature>
<dbReference type="GO" id="GO:0070009">
    <property type="term" value="F:serine-type aminopeptidase activity"/>
    <property type="evidence" value="ECO:0007669"/>
    <property type="project" value="UniProtKB-UniRule"/>
</dbReference>
<dbReference type="Pfam" id="PF10459">
    <property type="entry name" value="Peptidase_S46"/>
    <property type="match status" value="1"/>
</dbReference>
<dbReference type="GO" id="GO:0006508">
    <property type="term" value="P:proteolysis"/>
    <property type="evidence" value="ECO:0007669"/>
    <property type="project" value="UniProtKB-KW"/>
</dbReference>
<evidence type="ECO:0000256" key="1">
    <source>
        <dbReference type="ARBA" id="ARBA00010491"/>
    </source>
</evidence>
<reference evidence="7 8" key="1">
    <citation type="submission" date="2018-05" db="EMBL/GenBank/DDBJ databases">
        <title>Description of Sphingomonas pokkalii sp nov, isolated from the rhizosphere of saline tolerant pokkali rice and its draft genome analysis.</title>
        <authorList>
            <person name="Menon R."/>
            <person name="Kumari S."/>
            <person name="Rameshkumar N."/>
        </authorList>
    </citation>
    <scope>NUCLEOTIDE SEQUENCE [LARGE SCALE GENOMIC DNA]</scope>
    <source>
        <strain evidence="7 8">L3B27</strain>
    </source>
</reference>
<dbReference type="OrthoDB" id="9805367at2"/>
<evidence type="ECO:0000313" key="7">
    <source>
        <dbReference type="EMBL" id="PVX28580.1"/>
    </source>
</evidence>
<dbReference type="Proteomes" id="UP000245890">
    <property type="component" value="Unassembled WGS sequence"/>
</dbReference>
<dbReference type="GO" id="GO:0043171">
    <property type="term" value="P:peptide catabolic process"/>
    <property type="evidence" value="ECO:0007669"/>
    <property type="project" value="UniProtKB-UniRule"/>
</dbReference>
<evidence type="ECO:0000256" key="2">
    <source>
        <dbReference type="ARBA" id="ARBA00022438"/>
    </source>
</evidence>
<dbReference type="Gene3D" id="2.40.10.10">
    <property type="entry name" value="Trypsin-like serine proteases"/>
    <property type="match status" value="1"/>
</dbReference>
<sequence>MRLSPLVALAASSLLAMPAQADEGMWTFDNFPAAKVKAAYGVTIDQAWLDKVRGAAVRLSGGCSASVVGVHGLVLTNNHCVAECAQDLSSKGNDLYIQGVVTAGPEDERKCPSMQGEILEGITDVTAQVRKAGDGLAGAALIQARTAAIGAIELQGCARSPATLRCQVVDLYHGGQYKLYRYRKYADVRLVFSPGVPTAFFGGDPDNFNFPRYALDAAFVRLYEDGKPAVTPQHLRWNPAAPKAGEAVFVAGNPGGTDRQLTVAQLERQRDRTLPLTLLRMSELRGRLIQFGTESDEHRRLAQDLLFGIENSYKVYFGRLFALNDASFLADKRAQEAALRTKAGIGDGPWKQIAGAQAKAETLYLDYSYVAGGPMGSSLFGYARALVRAAVERAKPSAQRLPGFADSQLPLLEKQILDATPVSPELEQLTLTFWLSKAREYLGSDGAGTRLLLGKDSPEALGTALSRSRLGDPAYRKQLWDGGAAAIDASDDPLIVFARRIDPEARRLQAAWIDTVTGPTVAASEQIAQARFAAFGDSLYPDATFTLRLSFGKIAGWSERGTEVAPFTTFAGLYARATGQAPFKLDPRWVAAKDRLNPNTIFNISTTNDIIGGNSGSPLINAKAEVIGAVFDGNIHSLGGNYGYDPATNRAISVSAAAVSEALRTVYGATALADELGG</sequence>
<comment type="caution">
    <text evidence="7">The sequence shown here is derived from an EMBL/GenBank/DDBJ whole genome shotgun (WGS) entry which is preliminary data.</text>
</comment>
<dbReference type="InterPro" id="IPR043504">
    <property type="entry name" value="Peptidase_S1_PA_chymotrypsin"/>
</dbReference>
<comment type="similarity">
    <text evidence="1 6">Belongs to the peptidase S46 family.</text>
</comment>
<evidence type="ECO:0000256" key="6">
    <source>
        <dbReference type="RuleBase" id="RU366067"/>
    </source>
</evidence>
<keyword evidence="8" id="KW-1185">Reference proteome</keyword>
<dbReference type="RefSeq" id="WP_116468028.1">
    <property type="nucleotide sequence ID" value="NZ_QENQ01000001.1"/>
</dbReference>
<dbReference type="PANTHER" id="PTHR38469:SF1">
    <property type="entry name" value="PERIPLASMIC PEPTIDASE SUBFAMILY S1B"/>
    <property type="match status" value="1"/>
</dbReference>
<keyword evidence="6" id="KW-0720">Serine protease</keyword>
<evidence type="ECO:0000256" key="3">
    <source>
        <dbReference type="ARBA" id="ARBA00022670"/>
    </source>
</evidence>
<keyword evidence="2 6" id="KW-0031">Aminopeptidase</keyword>
<evidence type="ECO:0000313" key="8">
    <source>
        <dbReference type="Proteomes" id="UP000245890"/>
    </source>
</evidence>
<proteinExistence type="inferred from homology"/>
<accession>A0A2U0SB70</accession>
<keyword evidence="3 6" id="KW-0645">Protease</keyword>
<dbReference type="AlphaFoldDB" id="A0A2U0SB70"/>
<evidence type="ECO:0000256" key="4">
    <source>
        <dbReference type="ARBA" id="ARBA00022729"/>
    </source>
</evidence>
<dbReference type="EMBL" id="QENQ01000001">
    <property type="protein sequence ID" value="PVX28580.1"/>
    <property type="molecule type" value="Genomic_DNA"/>
</dbReference>
<gene>
    <name evidence="7" type="ORF">DD559_03895</name>
</gene>
<keyword evidence="5 6" id="KW-0378">Hydrolase</keyword>
<protein>
    <recommendedName>
        <fullName evidence="6">Dipeptidyl-peptidase</fullName>
        <ecNumber evidence="6">3.4.14.-</ecNumber>
    </recommendedName>
</protein>
<name>A0A2U0SB70_9SPHN</name>
<dbReference type="GO" id="GO:0008239">
    <property type="term" value="F:dipeptidyl-peptidase activity"/>
    <property type="evidence" value="ECO:0007669"/>
    <property type="project" value="UniProtKB-UniRule"/>
</dbReference>
<organism evidence="7 8">
    <name type="scientific">Sphingomonas pokkalii</name>
    <dbReference type="NCBI Taxonomy" id="2175090"/>
    <lineage>
        <taxon>Bacteria</taxon>
        <taxon>Pseudomonadati</taxon>
        <taxon>Pseudomonadota</taxon>
        <taxon>Alphaproteobacteria</taxon>
        <taxon>Sphingomonadales</taxon>
        <taxon>Sphingomonadaceae</taxon>
        <taxon>Sphingomonas</taxon>
    </lineage>
</organism>
<dbReference type="InterPro" id="IPR009003">
    <property type="entry name" value="Peptidase_S1_PA"/>
</dbReference>
<comment type="function">
    <text evidence="6">Catalyzes the removal of dipeptides from the N-terminus of oligopeptides.</text>
</comment>
<dbReference type="PANTHER" id="PTHR38469">
    <property type="entry name" value="PERIPLASMIC PEPTIDASE SUBFAMILY S1B"/>
    <property type="match status" value="1"/>
</dbReference>
<keyword evidence="4 6" id="KW-0732">Signal</keyword>
<dbReference type="InterPro" id="IPR019500">
    <property type="entry name" value="Pep_S46"/>
</dbReference>
<evidence type="ECO:0000256" key="5">
    <source>
        <dbReference type="ARBA" id="ARBA00022801"/>
    </source>
</evidence>
<dbReference type="EC" id="3.4.14.-" evidence="6"/>
<feature type="chain" id="PRO_5023000098" description="Dipeptidyl-peptidase" evidence="6">
    <location>
        <begin position="22"/>
        <end position="678"/>
    </location>
</feature>
<dbReference type="SUPFAM" id="SSF50494">
    <property type="entry name" value="Trypsin-like serine proteases"/>
    <property type="match status" value="1"/>
</dbReference>